<evidence type="ECO:0000313" key="8">
    <source>
        <dbReference type="Proteomes" id="UP000419017"/>
    </source>
</evidence>
<evidence type="ECO:0000256" key="5">
    <source>
        <dbReference type="HAMAP-Rule" id="MF_00168"/>
    </source>
</evidence>
<sequence length="382" mass="43953">MDKPIKYKLIHKDKNARSGIITTPHGEIKTPVFMPVGTQATVKTMTPEELEEITSQIILGNTYHLHLRPSDELIYELGGLHKFMNWNKPILTDSGGFQIFSLAGIRKIKEEGAYFSSHLDGSKRFISPEKSIEIQNNLGSDIMMVLDECPPGMSTKEYLVPSIDRTVRWAKRCIDANRNKDTQGLFCIVQGGIYKDLRDYCLDKLKEYDDDFSGYAIGGLAVGEPTDKMYEILEHITPKLPEDKPRYLMGVGEPLDMLEAVEHGVDMMDCVHPSRIGRHGTVFTKYGRLVIKNAKYSKDTRPLDVADNYVCRNYTRAYIRHLFKANEILGQRLATYHNLWFLLNLMNEARQAIEENRFKEFKEEFIKNYTQGEKSEWIKPQE</sequence>
<comment type="pathway">
    <text evidence="5">tRNA modification; tRNA-queuosine biosynthesis.</text>
</comment>
<evidence type="ECO:0000259" key="6">
    <source>
        <dbReference type="Pfam" id="PF01702"/>
    </source>
</evidence>
<dbReference type="InterPro" id="IPR004803">
    <property type="entry name" value="TGT"/>
</dbReference>
<dbReference type="GO" id="GO:0005829">
    <property type="term" value="C:cytosol"/>
    <property type="evidence" value="ECO:0007669"/>
    <property type="project" value="TreeGrafter"/>
</dbReference>
<keyword evidence="5" id="KW-0671">Queuosine biosynthesis</keyword>
<dbReference type="EC" id="2.4.2.29" evidence="5"/>
<dbReference type="UniPathway" id="UPA00392"/>
<evidence type="ECO:0000256" key="1">
    <source>
        <dbReference type="ARBA" id="ARBA00022676"/>
    </source>
</evidence>
<accession>A0A6I8MF92</accession>
<comment type="catalytic activity">
    <reaction evidence="4 5">
        <text>7-aminomethyl-7-carbaguanine + guanosine(34) in tRNA = 7-aminomethyl-7-carbaguanosine(34) in tRNA + guanine</text>
        <dbReference type="Rhea" id="RHEA:24104"/>
        <dbReference type="Rhea" id="RHEA-COMP:10341"/>
        <dbReference type="Rhea" id="RHEA-COMP:10342"/>
        <dbReference type="ChEBI" id="CHEBI:16235"/>
        <dbReference type="ChEBI" id="CHEBI:58703"/>
        <dbReference type="ChEBI" id="CHEBI:74269"/>
        <dbReference type="ChEBI" id="CHEBI:82833"/>
        <dbReference type="EC" id="2.4.2.29"/>
    </reaction>
</comment>
<dbReference type="NCBIfam" id="TIGR00430">
    <property type="entry name" value="Q_tRNA_tgt"/>
    <property type="match status" value="1"/>
</dbReference>
<evidence type="ECO:0000256" key="3">
    <source>
        <dbReference type="ARBA" id="ARBA00022694"/>
    </source>
</evidence>
<dbReference type="NCBIfam" id="TIGR00449">
    <property type="entry name" value="tgt_general"/>
    <property type="match status" value="1"/>
</dbReference>
<feature type="binding site" evidence="5">
    <location>
        <position position="190"/>
    </location>
    <ligand>
        <name>substrate</name>
    </ligand>
</feature>
<dbReference type="EMBL" id="CABWIB010000001">
    <property type="protein sequence ID" value="VWL85756.1"/>
    <property type="molecule type" value="Genomic_DNA"/>
</dbReference>
<dbReference type="FunFam" id="3.20.20.105:FF:000001">
    <property type="entry name" value="Queuine tRNA-ribosyltransferase"/>
    <property type="match status" value="1"/>
</dbReference>
<name>A0A6I8MF92_9FUSO</name>
<dbReference type="PANTHER" id="PTHR46499">
    <property type="entry name" value="QUEUINE TRNA-RIBOSYLTRANSFERASE"/>
    <property type="match status" value="1"/>
</dbReference>
<evidence type="ECO:0000313" key="7">
    <source>
        <dbReference type="EMBL" id="VWL85756.1"/>
    </source>
</evidence>
<feature type="binding site" evidence="5">
    <location>
        <begin position="93"/>
        <end position="97"/>
    </location>
    <ligand>
        <name>substrate</name>
    </ligand>
</feature>
<comment type="function">
    <text evidence="5">Catalyzes the base-exchange of a guanine (G) residue with the queuine precursor 7-aminomethyl-7-deazaguanine (PreQ1) at position 34 (anticodon wobble position) in tRNAs with GU(N) anticodons (tRNA-Asp, -Asn, -His and -Tyr). Catalysis occurs through a double-displacement mechanism. The nucleophile active site attacks the C1' of nucleotide 34 to detach the guanine base from the RNA, forming a covalent enzyme-RNA intermediate. The proton acceptor active site deprotonates the incoming PreQ1, allowing a nucleophilic attack on the C1' of the ribose to form the product. After dissociation, two additional enzymatic reactions on the tRNA convert PreQ1 to queuine (Q), resulting in the hypermodified nucleoside queuosine (7-(((4,5-cis-dihydroxy-2-cyclopenten-1-yl)amino)methyl)-7-deazaguanosine).</text>
</comment>
<dbReference type="AlphaFoldDB" id="A0A6I8MF92"/>
<dbReference type="InterPro" id="IPR002616">
    <property type="entry name" value="tRNA_ribo_trans-like"/>
</dbReference>
<dbReference type="GO" id="GO:0008479">
    <property type="term" value="F:tRNA-guanosine(34) queuine transglycosylase activity"/>
    <property type="evidence" value="ECO:0007669"/>
    <property type="project" value="UniProtKB-UniRule"/>
</dbReference>
<dbReference type="Pfam" id="PF01702">
    <property type="entry name" value="TGT"/>
    <property type="match status" value="1"/>
</dbReference>
<dbReference type="InterPro" id="IPR036511">
    <property type="entry name" value="TGT-like_sf"/>
</dbReference>
<keyword evidence="1 5" id="KW-0328">Glycosyltransferase</keyword>
<keyword evidence="8" id="KW-1185">Reference proteome</keyword>
<dbReference type="Gene3D" id="3.20.20.105">
    <property type="entry name" value="Queuine tRNA-ribosyltransferase-like"/>
    <property type="match status" value="1"/>
</dbReference>
<dbReference type="PANTHER" id="PTHR46499:SF1">
    <property type="entry name" value="QUEUINE TRNA-RIBOSYLTRANSFERASE"/>
    <property type="match status" value="1"/>
</dbReference>
<dbReference type="RefSeq" id="WP_156683729.1">
    <property type="nucleotide sequence ID" value="NZ_CABWIB010000001.1"/>
</dbReference>
<organism evidence="7 8">
    <name type="scientific">Oceanivirga miroungae</name>
    <dbReference type="NCBI Taxonomy" id="1130046"/>
    <lineage>
        <taxon>Bacteria</taxon>
        <taxon>Fusobacteriati</taxon>
        <taxon>Fusobacteriota</taxon>
        <taxon>Fusobacteriia</taxon>
        <taxon>Fusobacteriales</taxon>
        <taxon>Leptotrichiaceae</taxon>
        <taxon>Oceanivirga</taxon>
    </lineage>
</organism>
<feature type="binding site" evidence="5">
    <location>
        <position position="147"/>
    </location>
    <ligand>
        <name>substrate</name>
    </ligand>
</feature>
<dbReference type="InterPro" id="IPR050076">
    <property type="entry name" value="ArchSynthase1/Queuine_TRR"/>
</dbReference>
<feature type="binding site" evidence="5">
    <location>
        <position position="219"/>
    </location>
    <ligand>
        <name>substrate</name>
    </ligand>
</feature>
<evidence type="ECO:0000256" key="2">
    <source>
        <dbReference type="ARBA" id="ARBA00022679"/>
    </source>
</evidence>
<dbReference type="SUPFAM" id="SSF51713">
    <property type="entry name" value="tRNA-guanine transglycosylase"/>
    <property type="match status" value="1"/>
</dbReference>
<dbReference type="Proteomes" id="UP000419017">
    <property type="component" value="Unassembled WGS sequence"/>
</dbReference>
<feature type="domain" description="tRNA-guanine(15) transglycosylase-like" evidence="6">
    <location>
        <begin position="14"/>
        <end position="370"/>
    </location>
</feature>
<evidence type="ECO:0000256" key="4">
    <source>
        <dbReference type="ARBA" id="ARBA00050112"/>
    </source>
</evidence>
<feature type="active site" description="Nucleophile" evidence="5">
    <location>
        <position position="269"/>
    </location>
</feature>
<keyword evidence="2 5" id="KW-0808">Transferase</keyword>
<feature type="region of interest" description="RNA binding" evidence="5">
    <location>
        <begin position="250"/>
        <end position="256"/>
    </location>
</feature>
<keyword evidence="3 5" id="KW-0819">tRNA processing</keyword>
<dbReference type="HAMAP" id="MF_00168">
    <property type="entry name" value="Q_tRNA_Tgt"/>
    <property type="match status" value="1"/>
</dbReference>
<dbReference type="GO" id="GO:0008616">
    <property type="term" value="P:tRNA queuosine(34) biosynthetic process"/>
    <property type="evidence" value="ECO:0007669"/>
    <property type="project" value="UniProtKB-UniRule"/>
</dbReference>
<feature type="active site" description="Proton acceptor" evidence="5">
    <location>
        <position position="93"/>
    </location>
</feature>
<gene>
    <name evidence="5" type="primary">tgt</name>
    <name evidence="7" type="ORF">OMES3154_01044</name>
</gene>
<protein>
    <recommendedName>
        <fullName evidence="5">Queuine tRNA-ribosyltransferase</fullName>
        <ecNumber evidence="5">2.4.2.29</ecNumber>
    </recommendedName>
    <alternativeName>
        <fullName evidence="5">Guanine insertion enzyme</fullName>
    </alternativeName>
    <alternativeName>
        <fullName evidence="5">tRNA-guanine transglycosylase</fullName>
    </alternativeName>
</protein>
<comment type="subunit">
    <text evidence="5">Homodimer. Within each dimer, one monomer is responsible for RNA recognition and catalysis, while the other monomer binds to the replacement base PreQ1.</text>
</comment>
<reference evidence="7 8" key="1">
    <citation type="submission" date="2019-10" db="EMBL/GenBank/DDBJ databases">
        <authorList>
            <person name="Blom J."/>
        </authorList>
    </citation>
    <scope>NUCLEOTIDE SEQUENCE [LARGE SCALE GENOMIC DNA]</scope>
    <source>
        <strain evidence="7 8">ES3154-GLU</strain>
    </source>
</reference>
<proteinExistence type="inferred from homology"/>
<comment type="caution">
    <text evidence="5">Lacks conserved residue(s) required for the propagation of feature annotation.</text>
</comment>
<comment type="similarity">
    <text evidence="5">Belongs to the queuine tRNA-ribosyltransferase family.</text>
</comment>